<dbReference type="KEGG" id="sta:STHERM_c17540"/>
<dbReference type="GO" id="GO:0009007">
    <property type="term" value="F:site-specific DNA-methyltransferase (adenine-specific) activity"/>
    <property type="evidence" value="ECO:0007669"/>
    <property type="project" value="UniProtKB-EC"/>
</dbReference>
<protein>
    <recommendedName>
        <fullName evidence="1">site-specific DNA-methyltransferase (adenine-specific)</fullName>
        <ecNumber evidence="1">2.1.1.72</ecNumber>
    </recommendedName>
</protein>
<dbReference type="EMBL" id="CP001698">
    <property type="protein sequence ID" value="ADN02689.1"/>
    <property type="molecule type" value="Genomic_DNA"/>
</dbReference>
<proteinExistence type="predicted"/>
<dbReference type="GO" id="GO:0032259">
    <property type="term" value="P:methylation"/>
    <property type="evidence" value="ECO:0007669"/>
    <property type="project" value="UniProtKB-KW"/>
</dbReference>
<gene>
    <name evidence="6" type="ordered locus">STHERM_c17540</name>
</gene>
<accession>E0RP27</accession>
<evidence type="ECO:0000256" key="2">
    <source>
        <dbReference type="ARBA" id="ARBA00022603"/>
    </source>
</evidence>
<dbReference type="SUPFAM" id="SSF53335">
    <property type="entry name" value="S-adenosyl-L-methionine-dependent methyltransferases"/>
    <property type="match status" value="1"/>
</dbReference>
<keyword evidence="2 6" id="KW-0489">Methyltransferase</keyword>
<dbReference type="GO" id="GO:0009307">
    <property type="term" value="P:DNA restriction-modification system"/>
    <property type="evidence" value="ECO:0007669"/>
    <property type="project" value="InterPro"/>
</dbReference>
<dbReference type="PaxDb" id="665571-STHERM_c17540"/>
<dbReference type="InterPro" id="IPR002052">
    <property type="entry name" value="DNA_methylase_N6_adenine_CS"/>
</dbReference>
<dbReference type="RefSeq" id="WP_013314528.1">
    <property type="nucleotide sequence ID" value="NC_014484.1"/>
</dbReference>
<dbReference type="REBASE" id="27759">
    <property type="entry name" value="M.Sth6192ORF17540P"/>
</dbReference>
<dbReference type="EC" id="2.1.1.72" evidence="1"/>
<reference key="1">
    <citation type="submission" date="2009-08" db="EMBL/GenBank/DDBJ databases">
        <title>The genome sequence of Spirochaeta thermophila DSM6192.</title>
        <authorList>
            <person name="Angelov A."/>
            <person name="Mientus M."/>
            <person name="Wittenberg S."/>
            <person name="Lehmann R."/>
            <person name="Liesegang H."/>
            <person name="Daniel R."/>
            <person name="Liebl W."/>
        </authorList>
    </citation>
    <scope>NUCLEOTIDE SEQUENCE</scope>
    <source>
        <strain>DSM 6192</strain>
    </source>
</reference>
<evidence type="ECO:0000256" key="5">
    <source>
        <dbReference type="ARBA" id="ARBA00047942"/>
    </source>
</evidence>
<dbReference type="AlphaFoldDB" id="E0RP27"/>
<sequence length="570" mass="64615">MRTSPSTFRTGIRSHPYLNRQLIAYIGNKRPLLPFLARIFHKVRARTGARTFLDPFAGTGVVSRLARTLGFEVTAGDWEFYASLVNKAYLEIDASDLPLLYRHLGGIEEVLSVLNRRGAAGYPRAPYISRYYAPRSLEDADPSSERLFYTPYNARFIDVVRETIEEWYPGWDLPDPAGKEKALLVALLLYGAAKHANTSGLFKAFHRGFGGHGRDALTRILAPIRIPHPVLLEHGPSARTFCEDAFSLVSRIEADLCYLDPPYTIHQYGSNYFMLNTIALWDRPPVSEERDREGKLVHKAGIRSDWKRTWSPFCSRRYAEEAMEALVVQVRAPVLLVSYNTDGIIPCERLVDILSLHGSVEVEVANHTAYRGGRQSIHRKTGTVEYVCILTRGKPASPELRRSLRHVLAVKEVEALLSRGFRPALLSRLFRLEGDLLHLSPSLPPVKTIAGYLPQGAPPGLERCSLEELESMRADLSLAACTDKEEEFYVALSILPRLSHRKEVRLLSKRVVWLLSKFAFKKYRCEFSRAVSHLQHLLASSPGAYPLIERDLARLLERARRRMGKMERQE</sequence>
<organism evidence="6 7">
    <name type="scientific">Winmispira thermophila (strain ATCC 49972 / DSM 6192 / RI 19.B1)</name>
    <name type="common">Spirochaeta thermophila</name>
    <dbReference type="NCBI Taxonomy" id="665571"/>
    <lineage>
        <taxon>Bacteria</taxon>
        <taxon>Pseudomonadati</taxon>
        <taxon>Spirochaetota</taxon>
        <taxon>Spirochaetia</taxon>
        <taxon>Winmispirales</taxon>
        <taxon>Winmispiraceae</taxon>
        <taxon>Winmispira</taxon>
    </lineage>
</organism>
<dbReference type="Pfam" id="PF02086">
    <property type="entry name" value="MethyltransfD12"/>
    <property type="match status" value="2"/>
</dbReference>
<dbReference type="InterPro" id="IPR029063">
    <property type="entry name" value="SAM-dependent_MTases_sf"/>
</dbReference>
<evidence type="ECO:0000256" key="3">
    <source>
        <dbReference type="ARBA" id="ARBA00022679"/>
    </source>
</evidence>
<name>E0RP27_WINT6</name>
<evidence type="ECO:0000313" key="6">
    <source>
        <dbReference type="EMBL" id="ADN02689.1"/>
    </source>
</evidence>
<evidence type="ECO:0000256" key="1">
    <source>
        <dbReference type="ARBA" id="ARBA00011900"/>
    </source>
</evidence>
<dbReference type="PRINTS" id="PR00505">
    <property type="entry name" value="D12N6MTFRASE"/>
</dbReference>
<evidence type="ECO:0000256" key="4">
    <source>
        <dbReference type="ARBA" id="ARBA00022691"/>
    </source>
</evidence>
<keyword evidence="4" id="KW-0949">S-adenosyl-L-methionine</keyword>
<reference evidence="6 7" key="2">
    <citation type="journal article" date="2010" name="J. Bacteriol.">
        <title>Genome sequence of the polysaccharide-degrading, thermophilic anaerobe Spirochaeta thermophila DSM 6192.</title>
        <authorList>
            <person name="Angelov A."/>
            <person name="Liebl S."/>
            <person name="Ballschmiter M."/>
            <person name="Bomeke M."/>
            <person name="Lehmann R."/>
            <person name="Liesegang H."/>
            <person name="Daniel R."/>
            <person name="Liebl W."/>
        </authorList>
    </citation>
    <scope>NUCLEOTIDE SEQUENCE [LARGE SCALE GENOMIC DNA]</scope>
    <source>
        <strain evidence="7">ATCC 49972 / DSM 6192 / RI 19.B1</strain>
    </source>
</reference>
<dbReference type="eggNOG" id="COG3392">
    <property type="taxonomic scope" value="Bacteria"/>
</dbReference>
<evidence type="ECO:0000313" key="7">
    <source>
        <dbReference type="Proteomes" id="UP000001296"/>
    </source>
</evidence>
<comment type="catalytic activity">
    <reaction evidence="5">
        <text>a 2'-deoxyadenosine in DNA + S-adenosyl-L-methionine = an N(6)-methyl-2'-deoxyadenosine in DNA + S-adenosyl-L-homocysteine + H(+)</text>
        <dbReference type="Rhea" id="RHEA:15197"/>
        <dbReference type="Rhea" id="RHEA-COMP:12418"/>
        <dbReference type="Rhea" id="RHEA-COMP:12419"/>
        <dbReference type="ChEBI" id="CHEBI:15378"/>
        <dbReference type="ChEBI" id="CHEBI:57856"/>
        <dbReference type="ChEBI" id="CHEBI:59789"/>
        <dbReference type="ChEBI" id="CHEBI:90615"/>
        <dbReference type="ChEBI" id="CHEBI:90616"/>
        <dbReference type="EC" id="2.1.1.72"/>
    </reaction>
</comment>
<dbReference type="Proteomes" id="UP000001296">
    <property type="component" value="Chromosome"/>
</dbReference>
<dbReference type="HOGENOM" id="CLU_034356_0_0_12"/>
<dbReference type="GO" id="GO:0003676">
    <property type="term" value="F:nucleic acid binding"/>
    <property type="evidence" value="ECO:0007669"/>
    <property type="project" value="InterPro"/>
</dbReference>
<dbReference type="PROSITE" id="PS00092">
    <property type="entry name" value="N6_MTASE"/>
    <property type="match status" value="1"/>
</dbReference>
<dbReference type="InterPro" id="IPR012327">
    <property type="entry name" value="MeTrfase_D12"/>
</dbReference>
<keyword evidence="3 6" id="KW-0808">Transferase</keyword>